<sequence length="762" mass="80211">MTAAAQDTGRLADWLSARSDDQLAALLQLRPDLGVPVPGTMDVLAARAGQRPSVVRSADDLDTVALTVLEALALLDAVHRPVSRAQVHELLDRRATPAAVDEALDQLIDRALAWGDDTVEVVAAAPDALPWPVGASFEPATGPDEAEIRAALAELDEPARTLLDRLATSSPIGRTRDAAPGTPADRPVQQLLARSLLTWLDEQTVALPQQVGQVLRNEPVTDPDSLIAPVATPERHRIADVDGVAAGEVLELLRHCVETVAALGRAPAPTLRAGGLGVRELRRIGKVAGLPEDRMSLLVELLAGANLIGCGQPEPGPERNPGGTGPDDYWAPTAAADVWLAAPAAARWGTLAQAWLELPRRPWLVGMRDVNDKPIAALSDEIRTAAAPRDRRTVLKLLAEFDPGAEVSAETLARIIAWRRPRRRHRFTPAMVAATLAEASALGVLGRGALSTPGRALLTGTDAEAAMASALPQPVDYVLVQADLTIVAPGPLVPELADRIAAVADVESAGAATVYRIGEASVRRALDGGASATELHALFGTHSRTPVPQALTYLIDDVARRHGRLRAGIAGAFLRCDDPAVLAEVLNAPVAEALALRALAPTVAVAQAPLAEVLTQLREAGFAPAGEDSSGTIIDLRPTGARVATRRQRPQLRLPTEPSPAQIAGIVRELRAGDRAAKTRHGTDVRPDGSRAVGAAAVALLQLAVRTKQAVRIAYVDAHGAATQRIVEPVRVGGGQLDAFDPATEAVRHFTLHRILSVSLVE</sequence>
<proteinExistence type="predicted"/>
<keyword evidence="3" id="KW-0378">Hydrolase</keyword>
<dbReference type="PROSITE" id="PS52050">
    <property type="entry name" value="WYL"/>
    <property type="match status" value="1"/>
</dbReference>
<dbReference type="Pfam" id="PF13625">
    <property type="entry name" value="Helicase_C_3"/>
    <property type="match status" value="1"/>
</dbReference>
<keyword evidence="4" id="KW-1185">Reference proteome</keyword>
<dbReference type="Pfam" id="PF13280">
    <property type="entry name" value="WYL"/>
    <property type="match status" value="1"/>
</dbReference>
<evidence type="ECO:0000259" key="2">
    <source>
        <dbReference type="Pfam" id="PF13625"/>
    </source>
</evidence>
<feature type="domain" description="WYL" evidence="1">
    <location>
        <begin position="698"/>
        <end position="758"/>
    </location>
</feature>
<organism evidence="3 4">
    <name type="scientific">Skermania pinensis</name>
    <dbReference type="NCBI Taxonomy" id="39122"/>
    <lineage>
        <taxon>Bacteria</taxon>
        <taxon>Bacillati</taxon>
        <taxon>Actinomycetota</taxon>
        <taxon>Actinomycetes</taxon>
        <taxon>Mycobacteriales</taxon>
        <taxon>Gordoniaceae</taxon>
        <taxon>Skermania</taxon>
    </lineage>
</organism>
<keyword evidence="3" id="KW-0547">Nucleotide-binding</keyword>
<evidence type="ECO:0000313" key="3">
    <source>
        <dbReference type="EMBL" id="QXQ13399.1"/>
    </source>
</evidence>
<dbReference type="GO" id="GO:0004386">
    <property type="term" value="F:helicase activity"/>
    <property type="evidence" value="ECO:0007669"/>
    <property type="project" value="UniProtKB-KW"/>
</dbReference>
<dbReference type="EMBL" id="CP079105">
    <property type="protein sequence ID" value="QXQ13399.1"/>
    <property type="molecule type" value="Genomic_DNA"/>
</dbReference>
<feature type="domain" description="Helicase XPB/Ssl2 N-terminal" evidence="2">
    <location>
        <begin position="478"/>
        <end position="600"/>
    </location>
</feature>
<evidence type="ECO:0000313" key="4">
    <source>
        <dbReference type="Proteomes" id="UP000887023"/>
    </source>
</evidence>
<dbReference type="RefSeq" id="WP_066472728.1">
    <property type="nucleotide sequence ID" value="NZ_CBCRUZ010000027.1"/>
</dbReference>
<keyword evidence="3" id="KW-0067">ATP-binding</keyword>
<reference evidence="3" key="1">
    <citation type="submission" date="2021-07" db="EMBL/GenBank/DDBJ databases">
        <title>Candidatus Kaistella beijingensis sp. nov. isolated from a municipal wastewater treatment plant is involved in sludge foaming.</title>
        <authorList>
            <person name="Song Y."/>
            <person name="Liu S.-J."/>
        </authorList>
    </citation>
    <scope>NUCLEOTIDE SEQUENCE</scope>
    <source>
        <strain evidence="3">DSM 43998</strain>
    </source>
</reference>
<dbReference type="Proteomes" id="UP000887023">
    <property type="component" value="Chromosome"/>
</dbReference>
<accession>A0ABX8S8S8</accession>
<gene>
    <name evidence="3" type="ORF">KV203_16345</name>
</gene>
<dbReference type="InterPro" id="IPR026881">
    <property type="entry name" value="WYL_dom"/>
</dbReference>
<dbReference type="InterPro" id="IPR032830">
    <property type="entry name" value="XPB/Ssl2_N"/>
</dbReference>
<name>A0ABX8S8S8_9ACTN</name>
<keyword evidence="3" id="KW-0347">Helicase</keyword>
<evidence type="ECO:0000259" key="1">
    <source>
        <dbReference type="Pfam" id="PF13280"/>
    </source>
</evidence>
<protein>
    <submittedName>
        <fullName evidence="3">Helicase-associated domain-containing protein</fullName>
    </submittedName>
</protein>